<feature type="transmembrane region" description="Helical" evidence="1">
    <location>
        <begin position="89"/>
        <end position="108"/>
    </location>
</feature>
<dbReference type="Proteomes" id="UP001434337">
    <property type="component" value="Chromosome"/>
</dbReference>
<name>A0ABZ3C999_9ACTN</name>
<organism evidence="2 3">
    <name type="scientific">Propioniciclava soli</name>
    <dbReference type="NCBI Taxonomy" id="2775081"/>
    <lineage>
        <taxon>Bacteria</taxon>
        <taxon>Bacillati</taxon>
        <taxon>Actinomycetota</taxon>
        <taxon>Actinomycetes</taxon>
        <taxon>Propionibacteriales</taxon>
        <taxon>Propionibacteriaceae</taxon>
        <taxon>Propioniciclava</taxon>
    </lineage>
</organism>
<keyword evidence="1" id="KW-0472">Membrane</keyword>
<protein>
    <submittedName>
        <fullName evidence="2">Uncharacterized protein</fullName>
    </submittedName>
</protein>
<gene>
    <name evidence="2" type="ORF">PCC79_03900</name>
</gene>
<dbReference type="RefSeq" id="WP_232550215.1">
    <property type="nucleotide sequence ID" value="NZ_CP115965.1"/>
</dbReference>
<sequence>MTVIDKFRSLVPLHVGLVLASTGVGVTVATHLAVLIGALSHTDVTGGRVKDPRRGREIATASLITQVPVVMLVARNATRTGRTPRAERVAMGVLAAASALSIPVQLLGTGFERAAMAPTAAALAVGFARLSLGGD</sequence>
<feature type="transmembrane region" description="Helical" evidence="1">
    <location>
        <begin position="12"/>
        <end position="38"/>
    </location>
</feature>
<feature type="transmembrane region" description="Helical" evidence="1">
    <location>
        <begin position="58"/>
        <end position="77"/>
    </location>
</feature>
<keyword evidence="1" id="KW-1133">Transmembrane helix</keyword>
<reference evidence="2 3" key="1">
    <citation type="journal article" date="2023" name="Environ Microbiome">
        <title>A coral-associated actinobacterium mitigates coral bleaching under heat stress.</title>
        <authorList>
            <person name="Li J."/>
            <person name="Zou Y."/>
            <person name="Li Q."/>
            <person name="Zhang J."/>
            <person name="Bourne D.G."/>
            <person name="Lyu Y."/>
            <person name="Liu C."/>
            <person name="Zhang S."/>
        </authorList>
    </citation>
    <scope>NUCLEOTIDE SEQUENCE [LARGE SCALE GENOMIC DNA]</scope>
    <source>
        <strain evidence="2 3">SCSIO 13291</strain>
    </source>
</reference>
<proteinExistence type="predicted"/>
<evidence type="ECO:0000313" key="2">
    <source>
        <dbReference type="EMBL" id="WZW99352.1"/>
    </source>
</evidence>
<dbReference type="EMBL" id="CP115965">
    <property type="protein sequence ID" value="WZW99352.1"/>
    <property type="molecule type" value="Genomic_DNA"/>
</dbReference>
<keyword evidence="1" id="KW-0812">Transmembrane</keyword>
<evidence type="ECO:0000256" key="1">
    <source>
        <dbReference type="SAM" id="Phobius"/>
    </source>
</evidence>
<keyword evidence="3" id="KW-1185">Reference proteome</keyword>
<evidence type="ECO:0000313" key="3">
    <source>
        <dbReference type="Proteomes" id="UP001434337"/>
    </source>
</evidence>
<accession>A0ABZ3C999</accession>